<sequence length="569" mass="63746">MHYKKIDFEPPKLNLHTHNNFNNLNTPTPSLHTPSNAARRRCKIVAQRAENTTEILPTPSIMANTSSTPANTQVGHICCVTRSDTYQIPLAYQSQAFPDAQLYVRKGELGEIKKKADQPAWYVRLHDRPGKPVIFILNSHIEISTATWDQDWEFGYNSSTTGLNVASPLSGHCPNGKTSICAQYLPGQARKVFHFPGKIAVGQHGGLNDIKIFRKHYVDDSGNIKEMTLHWRGPASSLKPGDELYVSWELMDKYTEHPAPAFPMGRIGCWSNWHEIGRLGLKVTFKRSGSTQWYAMYVQYSSWGKSPMVEGVPGATKAYAYGTAMLAFLQNTTWGQKPSWVPYFGVPNMVEVQVNRFRKQAVYMPVTSSQTLPNITYQPGTAVKLLSSLRVRDNNGAAVGDEQLQNVDGTFAKFDLSWAPAWAKKSLSSRVRCDRDFFGHLSDQVDYSCDDKYERSTCKPKKDKQGRDTNQCIPCFLRGLPCSWTRPDWVGGPNWHKTTHPNAAHDKSARTFSGPFWDLYCESVFGKLAPRVALEPQKVPDPGYVKLLAPEGGMEEGKSNAEADDVFDA</sequence>
<dbReference type="AlphaFoldDB" id="A0A3M7E3R4"/>
<evidence type="ECO:0000313" key="2">
    <source>
        <dbReference type="EMBL" id="RMY71341.1"/>
    </source>
</evidence>
<organism evidence="2 3">
    <name type="scientific">Hortaea werneckii</name>
    <name type="common">Black yeast</name>
    <name type="synonym">Cladosporium werneckii</name>
    <dbReference type="NCBI Taxonomy" id="91943"/>
    <lineage>
        <taxon>Eukaryota</taxon>
        <taxon>Fungi</taxon>
        <taxon>Dikarya</taxon>
        <taxon>Ascomycota</taxon>
        <taxon>Pezizomycotina</taxon>
        <taxon>Dothideomycetes</taxon>
        <taxon>Dothideomycetidae</taxon>
        <taxon>Mycosphaerellales</taxon>
        <taxon>Teratosphaeriaceae</taxon>
        <taxon>Hortaea</taxon>
    </lineage>
</organism>
<feature type="region of interest" description="Disordered" evidence="1">
    <location>
        <begin position="550"/>
        <end position="569"/>
    </location>
</feature>
<dbReference type="EMBL" id="QWIQ01001029">
    <property type="protein sequence ID" value="RMY71341.1"/>
    <property type="molecule type" value="Genomic_DNA"/>
</dbReference>
<dbReference type="VEuPathDB" id="FungiDB:BTJ68_07272"/>
<accession>A0A3M7E3R4</accession>
<evidence type="ECO:0000256" key="1">
    <source>
        <dbReference type="SAM" id="MobiDB-lite"/>
    </source>
</evidence>
<protein>
    <submittedName>
        <fullName evidence="2">Uncharacterized protein</fullName>
    </submittedName>
</protein>
<name>A0A3M7E3R4_HORWE</name>
<proteinExistence type="predicted"/>
<evidence type="ECO:0000313" key="3">
    <source>
        <dbReference type="Proteomes" id="UP000281468"/>
    </source>
</evidence>
<reference evidence="2 3" key="1">
    <citation type="journal article" date="2018" name="BMC Genomics">
        <title>Genomic evidence for intraspecific hybridization in a clonal and extremely halotolerant yeast.</title>
        <authorList>
            <person name="Gostincar C."/>
            <person name="Stajich J.E."/>
            <person name="Zupancic J."/>
            <person name="Zalar P."/>
            <person name="Gunde-Cimerman N."/>
        </authorList>
    </citation>
    <scope>NUCLEOTIDE SEQUENCE [LARGE SCALE GENOMIC DNA]</scope>
    <source>
        <strain evidence="2 3">EXF-171</strain>
    </source>
</reference>
<dbReference type="Proteomes" id="UP000281468">
    <property type="component" value="Unassembled WGS sequence"/>
</dbReference>
<gene>
    <name evidence="2" type="ORF">D0862_14619</name>
</gene>
<comment type="caution">
    <text evidence="2">The sequence shown here is derived from an EMBL/GenBank/DDBJ whole genome shotgun (WGS) entry which is preliminary data.</text>
</comment>